<dbReference type="PRINTS" id="PR00038">
    <property type="entry name" value="HTHLUXR"/>
</dbReference>
<organism evidence="5 6">
    <name type="scientific">Zavarzinia aquatilis</name>
    <dbReference type="NCBI Taxonomy" id="2211142"/>
    <lineage>
        <taxon>Bacteria</taxon>
        <taxon>Pseudomonadati</taxon>
        <taxon>Pseudomonadota</taxon>
        <taxon>Alphaproteobacteria</taxon>
        <taxon>Rhodospirillales</taxon>
        <taxon>Zavarziniaceae</taxon>
        <taxon>Zavarzinia</taxon>
    </lineage>
</organism>
<dbReference type="SUPFAM" id="SSF46894">
    <property type="entry name" value="C-terminal effector domain of the bipartite response regulators"/>
    <property type="match status" value="1"/>
</dbReference>
<dbReference type="PANTHER" id="PTHR44688">
    <property type="entry name" value="DNA-BINDING TRANSCRIPTIONAL ACTIVATOR DEVR_DOSR"/>
    <property type="match status" value="1"/>
</dbReference>
<dbReference type="GO" id="GO:0006355">
    <property type="term" value="P:regulation of DNA-templated transcription"/>
    <property type="evidence" value="ECO:0007669"/>
    <property type="project" value="InterPro"/>
</dbReference>
<dbReference type="InterPro" id="IPR000792">
    <property type="entry name" value="Tscrpt_reg_LuxR_C"/>
</dbReference>
<dbReference type="Gene3D" id="1.10.10.10">
    <property type="entry name" value="Winged helix-like DNA-binding domain superfamily/Winged helix DNA-binding domain"/>
    <property type="match status" value="1"/>
</dbReference>
<dbReference type="OrthoDB" id="7345476at2"/>
<dbReference type="PROSITE" id="PS50043">
    <property type="entry name" value="HTH_LUXR_2"/>
    <property type="match status" value="1"/>
</dbReference>
<keyword evidence="6" id="KW-1185">Reference proteome</keyword>
<dbReference type="PANTHER" id="PTHR44688:SF16">
    <property type="entry name" value="DNA-BINDING TRANSCRIPTIONAL ACTIVATOR DEVR_DOSR"/>
    <property type="match status" value="1"/>
</dbReference>
<dbReference type="GO" id="GO:0003677">
    <property type="term" value="F:DNA binding"/>
    <property type="evidence" value="ECO:0007669"/>
    <property type="project" value="UniProtKB-KW"/>
</dbReference>
<reference evidence="5 6" key="1">
    <citation type="submission" date="2018-05" db="EMBL/GenBank/DDBJ databases">
        <title>Zavarzinia sp. HR-AS.</title>
        <authorList>
            <person name="Lee Y."/>
            <person name="Jeon C.O."/>
        </authorList>
    </citation>
    <scope>NUCLEOTIDE SEQUENCE [LARGE SCALE GENOMIC DNA]</scope>
    <source>
        <strain evidence="5 6">HR-AS</strain>
    </source>
</reference>
<dbReference type="InterPro" id="IPR036693">
    <property type="entry name" value="TF_LuxR_autoind-bd_dom_sf"/>
</dbReference>
<evidence type="ECO:0000259" key="4">
    <source>
        <dbReference type="PROSITE" id="PS50043"/>
    </source>
</evidence>
<evidence type="ECO:0000256" key="2">
    <source>
        <dbReference type="ARBA" id="ARBA00023125"/>
    </source>
</evidence>
<dbReference type="Pfam" id="PF00196">
    <property type="entry name" value="GerE"/>
    <property type="match status" value="1"/>
</dbReference>
<dbReference type="CDD" id="cd06170">
    <property type="entry name" value="LuxR_C_like"/>
    <property type="match status" value="1"/>
</dbReference>
<evidence type="ECO:0000313" key="6">
    <source>
        <dbReference type="Proteomes" id="UP000245461"/>
    </source>
</evidence>
<comment type="caution">
    <text evidence="5">The sequence shown here is derived from an EMBL/GenBank/DDBJ whole genome shotgun (WGS) entry which is preliminary data.</text>
</comment>
<dbReference type="RefSeq" id="WP_109905242.1">
    <property type="nucleotide sequence ID" value="NZ_QGLE01000005.1"/>
</dbReference>
<accession>A0A317E6S9</accession>
<keyword evidence="1" id="KW-0805">Transcription regulation</keyword>
<evidence type="ECO:0000313" key="5">
    <source>
        <dbReference type="EMBL" id="PWR22737.1"/>
    </source>
</evidence>
<dbReference type="EMBL" id="QGLE01000005">
    <property type="protein sequence ID" value="PWR22737.1"/>
    <property type="molecule type" value="Genomic_DNA"/>
</dbReference>
<dbReference type="SUPFAM" id="SSF75516">
    <property type="entry name" value="Pheromone-binding domain of LuxR-like quorum-sensing transcription factors"/>
    <property type="match status" value="1"/>
</dbReference>
<dbReference type="AlphaFoldDB" id="A0A317E6S9"/>
<proteinExistence type="predicted"/>
<dbReference type="InterPro" id="IPR036388">
    <property type="entry name" value="WH-like_DNA-bd_sf"/>
</dbReference>
<evidence type="ECO:0000256" key="3">
    <source>
        <dbReference type="ARBA" id="ARBA00023163"/>
    </source>
</evidence>
<gene>
    <name evidence="5" type="ORF">DKG74_09875</name>
</gene>
<feature type="domain" description="HTH luxR-type" evidence="4">
    <location>
        <begin position="166"/>
        <end position="231"/>
    </location>
</feature>
<dbReference type="Proteomes" id="UP000245461">
    <property type="component" value="Unassembled WGS sequence"/>
</dbReference>
<dbReference type="InterPro" id="IPR016032">
    <property type="entry name" value="Sig_transdc_resp-reg_C-effctor"/>
</dbReference>
<evidence type="ECO:0000256" key="1">
    <source>
        <dbReference type="ARBA" id="ARBA00023015"/>
    </source>
</evidence>
<protein>
    <recommendedName>
        <fullName evidence="4">HTH luxR-type domain-containing protein</fullName>
    </recommendedName>
</protein>
<dbReference type="Pfam" id="PF03472">
    <property type="entry name" value="Autoind_bind"/>
    <property type="match status" value="1"/>
</dbReference>
<keyword evidence="3" id="KW-0804">Transcription</keyword>
<keyword evidence="2" id="KW-0238">DNA-binding</keyword>
<dbReference type="InterPro" id="IPR005143">
    <property type="entry name" value="TF_LuxR_autoind-bd_dom"/>
</dbReference>
<dbReference type="Gene3D" id="3.30.450.80">
    <property type="entry name" value="Transcription factor LuxR-like, autoinducer-binding domain"/>
    <property type="match status" value="1"/>
</dbReference>
<sequence length="235" mass="25915">MINLLDVADRIDRAETAIGAFDVLAGVAGVHGYGHSACMEIPKTNKLHPEALAIVKMPEAWVEHYVTREFALIDPVFRRAASDVLPFTWAEASAHSTTAQRKIMNEATSFGLRNGLTIPIHGPAGYCAEVTFAGGKVDDDPRVLMSLRFLATVAHDRARLLVRRGWVEDMPNLTKRERDCLHWVAAGKSDWAIAQILNISETTVHWHVEGAKRKFGASTRIQAIVAAIRLGLLYP</sequence>
<dbReference type="SMART" id="SM00421">
    <property type="entry name" value="HTH_LUXR"/>
    <property type="match status" value="1"/>
</dbReference>
<name>A0A317E6S9_9PROT</name>